<evidence type="ECO:0000313" key="2">
    <source>
        <dbReference type="EMBL" id="CDJ46214.1"/>
    </source>
</evidence>
<proteinExistence type="predicted"/>
<dbReference type="AlphaFoldDB" id="U6LCD4"/>
<keyword evidence="3" id="KW-1185">Reference proteome</keyword>
<name>U6LCD4_9EIME</name>
<keyword evidence="1" id="KW-0472">Membrane</keyword>
<accession>U6LCD4</accession>
<dbReference type="VEuPathDB" id="ToxoDB:EBH_0011290"/>
<feature type="transmembrane region" description="Helical" evidence="1">
    <location>
        <begin position="31"/>
        <end position="52"/>
    </location>
</feature>
<reference evidence="2" key="1">
    <citation type="submission" date="2013-10" db="EMBL/GenBank/DDBJ databases">
        <title>Genomic analysis of the causative agents of coccidiosis in chickens.</title>
        <authorList>
            <person name="Reid A.J."/>
            <person name="Blake D."/>
            <person name="Billington K."/>
            <person name="Browne H."/>
            <person name="Dunn M."/>
            <person name="Hung S."/>
            <person name="Kawahara F."/>
            <person name="Miranda-Saavedra D."/>
            <person name="Mourier T."/>
            <person name="Nagra H."/>
            <person name="Otto T.D."/>
            <person name="Rawlings N."/>
            <person name="Sanchez A."/>
            <person name="Sanders M."/>
            <person name="Subramaniam C."/>
            <person name="Tay Y."/>
            <person name="Dear P."/>
            <person name="Doerig C."/>
            <person name="Gruber A."/>
            <person name="Parkinson J."/>
            <person name="Shirley M."/>
            <person name="Wan K.L."/>
            <person name="Berriman M."/>
            <person name="Tomley F."/>
            <person name="Pain A."/>
        </authorList>
    </citation>
    <scope>NUCLEOTIDE SEQUENCE [LARGE SCALE GENOMIC DNA]</scope>
    <source>
        <strain evidence="2">Houghton</strain>
    </source>
</reference>
<reference evidence="2" key="2">
    <citation type="submission" date="2013-10" db="EMBL/GenBank/DDBJ databases">
        <authorList>
            <person name="Aslett M."/>
        </authorList>
    </citation>
    <scope>NUCLEOTIDE SEQUENCE [LARGE SCALE GENOMIC DNA]</scope>
    <source>
        <strain evidence="2">Houghton</strain>
    </source>
</reference>
<keyword evidence="1" id="KW-0812">Transmembrane</keyword>
<sequence length="133" mass="15639">MVGLSRALRAPLGVPRLIQEKLTSQLRSERFQWTAGHTVIALFAVPFVYWGAKSTYMTTRMRRLETQEILSDRFTWLHERMLEDEVDAILVQQVANSNIDRTQPLLRLGPSYVRSSMKQEIFEMMDQYDSWTR</sequence>
<keyword evidence="1" id="KW-1133">Transmembrane helix</keyword>
<dbReference type="Proteomes" id="UP000030750">
    <property type="component" value="Unassembled WGS sequence"/>
</dbReference>
<gene>
    <name evidence="2" type="ORF">EBH_0011290</name>
</gene>
<dbReference type="EMBL" id="HG710323">
    <property type="protein sequence ID" value="CDJ46214.1"/>
    <property type="molecule type" value="Genomic_DNA"/>
</dbReference>
<evidence type="ECO:0000256" key="1">
    <source>
        <dbReference type="SAM" id="Phobius"/>
    </source>
</evidence>
<dbReference type="OrthoDB" id="1267328at2759"/>
<protein>
    <recommendedName>
        <fullName evidence="4">Transmembrane protein</fullName>
    </recommendedName>
</protein>
<evidence type="ECO:0008006" key="4">
    <source>
        <dbReference type="Google" id="ProtNLM"/>
    </source>
</evidence>
<organism evidence="2 3">
    <name type="scientific">Eimeria brunetti</name>
    <dbReference type="NCBI Taxonomy" id="51314"/>
    <lineage>
        <taxon>Eukaryota</taxon>
        <taxon>Sar</taxon>
        <taxon>Alveolata</taxon>
        <taxon>Apicomplexa</taxon>
        <taxon>Conoidasida</taxon>
        <taxon>Coccidia</taxon>
        <taxon>Eucoccidiorida</taxon>
        <taxon>Eimeriorina</taxon>
        <taxon>Eimeriidae</taxon>
        <taxon>Eimeria</taxon>
    </lineage>
</organism>
<evidence type="ECO:0000313" key="3">
    <source>
        <dbReference type="Proteomes" id="UP000030750"/>
    </source>
</evidence>